<organism evidence="2 3">
    <name type="scientific">Streptomyces regalis</name>
    <dbReference type="NCBI Taxonomy" id="68262"/>
    <lineage>
        <taxon>Bacteria</taxon>
        <taxon>Bacillati</taxon>
        <taxon>Actinomycetota</taxon>
        <taxon>Actinomycetes</taxon>
        <taxon>Kitasatosporales</taxon>
        <taxon>Streptomycetaceae</taxon>
        <taxon>Streptomyces</taxon>
    </lineage>
</organism>
<keyword evidence="3" id="KW-1185">Reference proteome</keyword>
<evidence type="ECO:0000256" key="1">
    <source>
        <dbReference type="SAM" id="MobiDB-lite"/>
    </source>
</evidence>
<feature type="compositionally biased region" description="Basic and acidic residues" evidence="1">
    <location>
        <begin position="42"/>
        <end position="61"/>
    </location>
</feature>
<evidence type="ECO:0000313" key="3">
    <source>
        <dbReference type="Proteomes" id="UP000053923"/>
    </source>
</evidence>
<name>A0A0X3VD36_9ACTN</name>
<gene>
    <name evidence="2" type="ORF">ADL12_09630</name>
</gene>
<sequence length="61" mass="6629">MVPVAADAVERAADRQRAERRAVSAVVMESMEDRVPPTGSDRQQRSDDGALDRAGRLDPHG</sequence>
<dbReference type="AlphaFoldDB" id="A0A0X3VD36"/>
<accession>A0A0X3VD36</accession>
<proteinExistence type="predicted"/>
<dbReference type="Proteomes" id="UP000053923">
    <property type="component" value="Unassembled WGS sequence"/>
</dbReference>
<reference evidence="3" key="1">
    <citation type="submission" date="2015-10" db="EMBL/GenBank/DDBJ databases">
        <authorList>
            <person name="Ju K.-S."/>
            <person name="Doroghazi J.R."/>
            <person name="Metcalf W.W."/>
        </authorList>
    </citation>
    <scope>NUCLEOTIDE SEQUENCE [LARGE SCALE GENOMIC DNA]</scope>
    <source>
        <strain evidence="3">NRRL 3151</strain>
    </source>
</reference>
<evidence type="ECO:0000313" key="2">
    <source>
        <dbReference type="EMBL" id="KUL42675.1"/>
    </source>
</evidence>
<feature type="compositionally biased region" description="Basic and acidic residues" evidence="1">
    <location>
        <begin position="8"/>
        <end position="22"/>
    </location>
</feature>
<dbReference type="EMBL" id="LLZG01000050">
    <property type="protein sequence ID" value="KUL42675.1"/>
    <property type="molecule type" value="Genomic_DNA"/>
</dbReference>
<protein>
    <submittedName>
        <fullName evidence="2">Uncharacterized protein</fullName>
    </submittedName>
</protein>
<feature type="region of interest" description="Disordered" evidence="1">
    <location>
        <begin position="1"/>
        <end position="61"/>
    </location>
</feature>
<comment type="caution">
    <text evidence="2">The sequence shown here is derived from an EMBL/GenBank/DDBJ whole genome shotgun (WGS) entry which is preliminary data.</text>
</comment>